<feature type="non-terminal residue" evidence="1">
    <location>
        <position position="77"/>
    </location>
</feature>
<dbReference type="EMBL" id="CALNXK010000321">
    <property type="protein sequence ID" value="CAH3182380.1"/>
    <property type="molecule type" value="Genomic_DNA"/>
</dbReference>
<evidence type="ECO:0008006" key="3">
    <source>
        <dbReference type="Google" id="ProtNLM"/>
    </source>
</evidence>
<organism evidence="1 2">
    <name type="scientific">Porites lobata</name>
    <dbReference type="NCBI Taxonomy" id="104759"/>
    <lineage>
        <taxon>Eukaryota</taxon>
        <taxon>Metazoa</taxon>
        <taxon>Cnidaria</taxon>
        <taxon>Anthozoa</taxon>
        <taxon>Hexacorallia</taxon>
        <taxon>Scleractinia</taxon>
        <taxon>Fungiina</taxon>
        <taxon>Poritidae</taxon>
        <taxon>Porites</taxon>
    </lineage>
</organism>
<evidence type="ECO:0000313" key="1">
    <source>
        <dbReference type="EMBL" id="CAH3182380.1"/>
    </source>
</evidence>
<comment type="caution">
    <text evidence="1">The sequence shown here is derived from an EMBL/GenBank/DDBJ whole genome shotgun (WGS) entry which is preliminary data.</text>
</comment>
<reference evidence="1 2" key="1">
    <citation type="submission" date="2022-05" db="EMBL/GenBank/DDBJ databases">
        <authorList>
            <consortium name="Genoscope - CEA"/>
            <person name="William W."/>
        </authorList>
    </citation>
    <scope>NUCLEOTIDE SEQUENCE [LARGE SCALE GENOMIC DNA]</scope>
</reference>
<protein>
    <recommendedName>
        <fullName evidence="3">Ribosomal protein L20</fullName>
    </recommendedName>
</protein>
<name>A0ABN8RUZ7_9CNID</name>
<keyword evidence="2" id="KW-1185">Reference proteome</keyword>
<gene>
    <name evidence="1" type="ORF">PLOB_00026926</name>
</gene>
<evidence type="ECO:0000313" key="2">
    <source>
        <dbReference type="Proteomes" id="UP001159405"/>
    </source>
</evidence>
<sequence>MKRRPKRCSLPRKAFYNAMIKQTMLYVSNVRSVCSIGNLQRVFRLQRRSCARIILDANTQANSDELFTRLDWLPLHL</sequence>
<accession>A0ABN8RUZ7</accession>
<dbReference type="Proteomes" id="UP001159405">
    <property type="component" value="Unassembled WGS sequence"/>
</dbReference>
<proteinExistence type="predicted"/>